<dbReference type="OMA" id="FHRTSKW"/>
<dbReference type="EC" id="2.1.1.-" evidence="4"/>
<feature type="compositionally biased region" description="Basic residues" evidence="5">
    <location>
        <begin position="10"/>
        <end position="23"/>
    </location>
</feature>
<keyword evidence="3 4" id="KW-0949">S-adenosyl-L-methionine</keyword>
<dbReference type="OrthoDB" id="5954793at2759"/>
<reference evidence="6" key="1">
    <citation type="submission" date="2022-11" db="UniProtKB">
        <authorList>
            <consortium name="EnsemblMetazoa"/>
        </authorList>
    </citation>
    <scope>IDENTIFICATION</scope>
</reference>
<dbReference type="Gene3D" id="3.40.50.150">
    <property type="entry name" value="Vaccinia Virus protein VP39"/>
    <property type="match status" value="1"/>
</dbReference>
<dbReference type="PANTHER" id="PTHR21008:SF1">
    <property type="entry name" value="25S RRNA (ADENINE(2142)-N(1))-METHYLTRANSFERASE"/>
    <property type="match status" value="1"/>
</dbReference>
<name>A0A913WTN0_EXADI</name>
<dbReference type="HAMAP" id="MF_03044">
    <property type="entry name" value="BMT2"/>
    <property type="match status" value="1"/>
</dbReference>
<keyword evidence="7" id="KW-1185">Reference proteome</keyword>
<dbReference type="Pfam" id="PF11968">
    <property type="entry name" value="Bmt2"/>
    <property type="match status" value="1"/>
</dbReference>
<evidence type="ECO:0000256" key="5">
    <source>
        <dbReference type="SAM" id="MobiDB-lite"/>
    </source>
</evidence>
<proteinExistence type="inferred from homology"/>
<evidence type="ECO:0000256" key="3">
    <source>
        <dbReference type="ARBA" id="ARBA00022691"/>
    </source>
</evidence>
<organism evidence="6 7">
    <name type="scientific">Exaiptasia diaphana</name>
    <name type="common">Tropical sea anemone</name>
    <name type="synonym">Aiptasia pulchella</name>
    <dbReference type="NCBI Taxonomy" id="2652724"/>
    <lineage>
        <taxon>Eukaryota</taxon>
        <taxon>Metazoa</taxon>
        <taxon>Cnidaria</taxon>
        <taxon>Anthozoa</taxon>
        <taxon>Hexacorallia</taxon>
        <taxon>Actiniaria</taxon>
        <taxon>Aiptasiidae</taxon>
        <taxon>Exaiptasia</taxon>
    </lineage>
</organism>
<dbReference type="RefSeq" id="XP_020893932.1">
    <property type="nucleotide sequence ID" value="XM_021038273.2"/>
</dbReference>
<dbReference type="PANTHER" id="PTHR21008">
    <property type="entry name" value="S-ADENOSYLMETHIONINE SENSOR UPSTREAM OF MTORC1-RELATED"/>
    <property type="match status" value="1"/>
</dbReference>
<protein>
    <recommendedName>
        <fullName evidence="4">S-adenosylmethionine sensor upstream of mTORC1</fullName>
    </recommendedName>
    <alternativeName>
        <fullName evidence="4">Probable methyltransferase BMT2 homolog</fullName>
        <ecNumber evidence="4">2.1.1.-</ecNumber>
    </alternativeName>
</protein>
<feature type="region of interest" description="Disordered" evidence="5">
    <location>
        <begin position="1"/>
        <end position="24"/>
    </location>
</feature>
<dbReference type="InterPro" id="IPR029063">
    <property type="entry name" value="SAM-dependent_MTases_sf"/>
</dbReference>
<dbReference type="Proteomes" id="UP000887567">
    <property type="component" value="Unplaced"/>
</dbReference>
<feature type="binding site" evidence="4">
    <location>
        <position position="146"/>
    </location>
    <ligand>
        <name>S-adenosyl-L-methionine</name>
        <dbReference type="ChEBI" id="CHEBI:59789"/>
    </ligand>
</feature>
<evidence type="ECO:0000256" key="2">
    <source>
        <dbReference type="ARBA" id="ARBA00022679"/>
    </source>
</evidence>
<dbReference type="GeneID" id="110233028"/>
<dbReference type="EnsemblMetazoa" id="XM_021038273.2">
    <property type="protein sequence ID" value="XP_020893932.1"/>
    <property type="gene ID" value="LOC110233028"/>
</dbReference>
<evidence type="ECO:0000313" key="7">
    <source>
        <dbReference type="Proteomes" id="UP000887567"/>
    </source>
</evidence>
<comment type="function">
    <text evidence="4">S-adenosyl-L-methionine-binding protein that acts as an inhibitor of mTORC1 signaling. Acts as a sensor of S-adenosyl-L-methionine to signal methionine sufficiency to mTORC1. Probably also acts as a S-adenosyl-L-methionine-dependent methyltransferase.</text>
</comment>
<dbReference type="AlphaFoldDB" id="A0A913WTN0"/>
<evidence type="ECO:0000313" key="6">
    <source>
        <dbReference type="EnsemblMetazoa" id="XP_020893932.1"/>
    </source>
</evidence>
<accession>A0A913WTN0</accession>
<comment type="similarity">
    <text evidence="4">Belongs to the BMT2 family.</text>
</comment>
<evidence type="ECO:0000256" key="1">
    <source>
        <dbReference type="ARBA" id="ARBA00022603"/>
    </source>
</evidence>
<dbReference type="SUPFAM" id="SSF53335">
    <property type="entry name" value="S-adenosyl-L-methionine-dependent methyltransferases"/>
    <property type="match status" value="1"/>
</dbReference>
<dbReference type="GO" id="GO:0005730">
    <property type="term" value="C:nucleolus"/>
    <property type="evidence" value="ECO:0007669"/>
    <property type="project" value="TreeGrafter"/>
</dbReference>
<evidence type="ECO:0000256" key="4">
    <source>
        <dbReference type="HAMAP-Rule" id="MF_03044"/>
    </source>
</evidence>
<dbReference type="InterPro" id="IPR021867">
    <property type="entry name" value="Bmt2/SAMTOR"/>
</dbReference>
<dbReference type="KEGG" id="epa:110233028"/>
<sequence>MADRTSQPSRKSKKRSKNKKTKHLNPVTFTTSNIRKDNNLINKYHALVKIQESVKKARGLTKQEREYKLKDLNSKIDKLGGINAYQKASKLGEKHSGGFNSAKWVVSKLKEHNIRGCGGKLKLLDVGALSCNYTKYKAWIDCTAIDLNPQNSSIIKADFLTLSCRIQYDVVVLSLVINFEGDCRRRGDMLRLCSKIVLKKGILFIVLPLPCVENSRFLNKELFISMTVSLGFTVVSEHCSSKLYFVMLKNNGESIMKEFPRKTLKSGNSYNNFAIIF</sequence>
<keyword evidence="1 4" id="KW-0489">Methyltransferase</keyword>
<dbReference type="GO" id="GO:0016433">
    <property type="term" value="F:rRNA (adenine) methyltransferase activity"/>
    <property type="evidence" value="ECO:0007669"/>
    <property type="project" value="TreeGrafter"/>
</dbReference>
<feature type="binding site" evidence="4">
    <location>
        <position position="127"/>
    </location>
    <ligand>
        <name>S-adenosyl-L-methionine</name>
        <dbReference type="ChEBI" id="CHEBI:59789"/>
    </ligand>
</feature>
<keyword evidence="2 4" id="KW-0808">Transferase</keyword>